<feature type="transmembrane region" description="Helical" evidence="2">
    <location>
        <begin position="231"/>
        <end position="248"/>
    </location>
</feature>
<feature type="transmembrane region" description="Helical" evidence="2">
    <location>
        <begin position="49"/>
        <end position="67"/>
    </location>
</feature>
<dbReference type="Pfam" id="PF00487">
    <property type="entry name" value="FA_desaturase"/>
    <property type="match status" value="1"/>
</dbReference>
<dbReference type="EMBL" id="JAMQBK010000060">
    <property type="protein sequence ID" value="MCM2373282.1"/>
    <property type="molecule type" value="Genomic_DNA"/>
</dbReference>
<dbReference type="PANTHER" id="PTHR19353">
    <property type="entry name" value="FATTY ACID DESATURASE 2"/>
    <property type="match status" value="1"/>
</dbReference>
<dbReference type="Proteomes" id="UP001202961">
    <property type="component" value="Unassembled WGS sequence"/>
</dbReference>
<sequence>MRTVDQILQEATSQASPTDAEPRRQLERFSRKRHIELVRSLSQVNGFRTTIYLATQWLIMIAAMVIAARLDHWAVYLLAMVVLASRMQALGVLMHDGAHYLLYKNRVVNDVVSDLFVAFPLGMSTTLYRKTHFRHHRYTNTEEDQDLAAQKEEREWFEWPKTRLGLFLTLIRSVFGMNFLRGWILYKHWAPWNNFRSPDFPVRCRVLYVLSTASVYGFFAIALKLDTRTTLILLAVYMFAGITLLNLINRIRATAEHLGTRGDHELNDTRTVLPSWIERMLISPYGVNYHLEHHLFPSVPGCQLAKLHRELMQDDEFRERAHITRGYTGVIRELMETQREVNASRDQVAQVAHAEQGSN</sequence>
<reference evidence="4 5" key="1">
    <citation type="journal article" date="2022" name="Syst. Appl. Microbiol.">
        <title>Rhodopirellula aestuarii sp. nov., a novel member of the genus Rhodopirellula isolated from brackish sediments collected in the Tagus River estuary, Portugal.</title>
        <authorList>
            <person name="Vitorino I.R."/>
            <person name="Klimek D."/>
            <person name="Calusinska M."/>
            <person name="Lobo-da-Cunha A."/>
            <person name="Vasconcelos V."/>
            <person name="Lage O.M."/>
        </authorList>
    </citation>
    <scope>NUCLEOTIDE SEQUENCE [LARGE SCALE GENOMIC DNA]</scope>
    <source>
        <strain evidence="4 5">ICT_H3.1</strain>
    </source>
</reference>
<feature type="transmembrane region" description="Helical" evidence="2">
    <location>
        <begin position="73"/>
        <end position="95"/>
    </location>
</feature>
<dbReference type="PANTHER" id="PTHR19353:SF19">
    <property type="entry name" value="DELTA(5) FATTY ACID DESATURASE C-RELATED"/>
    <property type="match status" value="1"/>
</dbReference>
<evidence type="ECO:0000256" key="1">
    <source>
        <dbReference type="SAM" id="MobiDB-lite"/>
    </source>
</evidence>
<evidence type="ECO:0000256" key="2">
    <source>
        <dbReference type="SAM" id="Phobius"/>
    </source>
</evidence>
<keyword evidence="2" id="KW-0812">Transmembrane</keyword>
<comment type="caution">
    <text evidence="4">The sequence shown here is derived from an EMBL/GenBank/DDBJ whole genome shotgun (WGS) entry which is preliminary data.</text>
</comment>
<dbReference type="RefSeq" id="WP_250931018.1">
    <property type="nucleotide sequence ID" value="NZ_JAMQBK010000060.1"/>
</dbReference>
<evidence type="ECO:0000313" key="4">
    <source>
        <dbReference type="EMBL" id="MCM2373282.1"/>
    </source>
</evidence>
<keyword evidence="2" id="KW-1133">Transmembrane helix</keyword>
<name>A0ABT0U8N7_9BACT</name>
<gene>
    <name evidence="4" type="ORF">NB063_21935</name>
</gene>
<feature type="region of interest" description="Disordered" evidence="1">
    <location>
        <begin position="1"/>
        <end position="23"/>
    </location>
</feature>
<dbReference type="CDD" id="cd03510">
    <property type="entry name" value="Rhizobitoxine-FADS-like"/>
    <property type="match status" value="1"/>
</dbReference>
<feature type="domain" description="Fatty acid desaturase" evidence="3">
    <location>
        <begin position="72"/>
        <end position="319"/>
    </location>
</feature>
<evidence type="ECO:0000259" key="3">
    <source>
        <dbReference type="Pfam" id="PF00487"/>
    </source>
</evidence>
<proteinExistence type="predicted"/>
<feature type="transmembrane region" description="Helical" evidence="2">
    <location>
        <begin position="164"/>
        <end position="186"/>
    </location>
</feature>
<dbReference type="InterPro" id="IPR012171">
    <property type="entry name" value="Fatty_acid_desaturase"/>
</dbReference>
<accession>A0ABT0U8N7</accession>
<organism evidence="4 5">
    <name type="scientific">Aporhodopirellula aestuarii</name>
    <dbReference type="NCBI Taxonomy" id="2950107"/>
    <lineage>
        <taxon>Bacteria</taxon>
        <taxon>Pseudomonadati</taxon>
        <taxon>Planctomycetota</taxon>
        <taxon>Planctomycetia</taxon>
        <taxon>Pirellulales</taxon>
        <taxon>Pirellulaceae</taxon>
        <taxon>Aporhodopirellula</taxon>
    </lineage>
</organism>
<keyword evidence="5" id="KW-1185">Reference proteome</keyword>
<dbReference type="InterPro" id="IPR005804">
    <property type="entry name" value="FA_desaturase_dom"/>
</dbReference>
<protein>
    <submittedName>
        <fullName evidence="4">Fatty acid desaturase family protein</fullName>
    </submittedName>
</protein>
<evidence type="ECO:0000313" key="5">
    <source>
        <dbReference type="Proteomes" id="UP001202961"/>
    </source>
</evidence>
<keyword evidence="2" id="KW-0472">Membrane</keyword>
<feature type="transmembrane region" description="Helical" evidence="2">
    <location>
        <begin position="206"/>
        <end position="225"/>
    </location>
</feature>